<gene>
    <name evidence="2" type="ORF">PLEPLA_LOCUS41589</name>
</gene>
<evidence type="ECO:0000256" key="1">
    <source>
        <dbReference type="SAM" id="MobiDB-lite"/>
    </source>
</evidence>
<feature type="compositionally biased region" description="Basic and acidic residues" evidence="1">
    <location>
        <begin position="1"/>
        <end position="11"/>
    </location>
</feature>
<evidence type="ECO:0000313" key="3">
    <source>
        <dbReference type="Proteomes" id="UP001153269"/>
    </source>
</evidence>
<accession>A0A9N7VNU9</accession>
<dbReference type="Proteomes" id="UP001153269">
    <property type="component" value="Unassembled WGS sequence"/>
</dbReference>
<organism evidence="2 3">
    <name type="scientific">Pleuronectes platessa</name>
    <name type="common">European plaice</name>
    <dbReference type="NCBI Taxonomy" id="8262"/>
    <lineage>
        <taxon>Eukaryota</taxon>
        <taxon>Metazoa</taxon>
        <taxon>Chordata</taxon>
        <taxon>Craniata</taxon>
        <taxon>Vertebrata</taxon>
        <taxon>Euteleostomi</taxon>
        <taxon>Actinopterygii</taxon>
        <taxon>Neopterygii</taxon>
        <taxon>Teleostei</taxon>
        <taxon>Neoteleostei</taxon>
        <taxon>Acanthomorphata</taxon>
        <taxon>Carangaria</taxon>
        <taxon>Pleuronectiformes</taxon>
        <taxon>Pleuronectoidei</taxon>
        <taxon>Pleuronectidae</taxon>
        <taxon>Pleuronectes</taxon>
    </lineage>
</organism>
<protein>
    <submittedName>
        <fullName evidence="2">Uncharacterized protein</fullName>
    </submittedName>
</protein>
<dbReference type="AlphaFoldDB" id="A0A9N7VNU9"/>
<feature type="region of interest" description="Disordered" evidence="1">
    <location>
        <begin position="76"/>
        <end position="105"/>
    </location>
</feature>
<evidence type="ECO:0000313" key="2">
    <source>
        <dbReference type="EMBL" id="CAB1453829.1"/>
    </source>
</evidence>
<dbReference type="EMBL" id="CADEAL010004187">
    <property type="protein sequence ID" value="CAB1453829.1"/>
    <property type="molecule type" value="Genomic_DNA"/>
</dbReference>
<proteinExistence type="predicted"/>
<feature type="region of interest" description="Disordered" evidence="1">
    <location>
        <begin position="1"/>
        <end position="25"/>
    </location>
</feature>
<sequence>MGTSEELRDSEEYSGMKFDAQAPPSTTDWKVQLVQDVTDKSVNRDVRSSLFSSSSLSQAVTSFPFHPLLRRLQGNQRSKDGAFMDSSRAPTSQCQGDFVCNHKTD</sequence>
<comment type="caution">
    <text evidence="2">The sequence shown here is derived from an EMBL/GenBank/DDBJ whole genome shotgun (WGS) entry which is preliminary data.</text>
</comment>
<name>A0A9N7VNU9_PLEPL</name>
<reference evidence="2" key="1">
    <citation type="submission" date="2020-03" db="EMBL/GenBank/DDBJ databases">
        <authorList>
            <person name="Weist P."/>
        </authorList>
    </citation>
    <scope>NUCLEOTIDE SEQUENCE</scope>
</reference>
<keyword evidence="3" id="KW-1185">Reference proteome</keyword>